<dbReference type="EC" id="3.4.24.-" evidence="15"/>
<evidence type="ECO:0000256" key="15">
    <source>
        <dbReference type="HAMAP-Rule" id="MF_01458"/>
    </source>
</evidence>
<dbReference type="Gene3D" id="1.20.58.760">
    <property type="entry name" value="Peptidase M41"/>
    <property type="match status" value="1"/>
</dbReference>
<dbReference type="InterPro" id="IPR000642">
    <property type="entry name" value="Peptidase_M41"/>
</dbReference>
<dbReference type="SUPFAM" id="SSF52540">
    <property type="entry name" value="P-loop containing nucleoside triphosphate hydrolases"/>
    <property type="match status" value="1"/>
</dbReference>
<dbReference type="CDD" id="cd19501">
    <property type="entry name" value="RecA-like_FtsH"/>
    <property type="match status" value="1"/>
</dbReference>
<comment type="function">
    <text evidence="15">Acts as a processive, ATP-dependent zinc metallopeptidase for both cytoplasmic and membrane proteins. Plays a role in the quality control of integral membrane proteins.</text>
</comment>
<dbReference type="Gene3D" id="1.10.8.60">
    <property type="match status" value="1"/>
</dbReference>
<feature type="active site" evidence="15">
    <location>
        <position position="467"/>
    </location>
</feature>
<dbReference type="GO" id="GO:0030163">
    <property type="term" value="P:protein catabolic process"/>
    <property type="evidence" value="ECO:0007669"/>
    <property type="project" value="UniProtKB-UniRule"/>
</dbReference>
<dbReference type="Gene3D" id="3.40.1690.20">
    <property type="match status" value="1"/>
</dbReference>
<dbReference type="HAMAP" id="MF_01458">
    <property type="entry name" value="FtsH"/>
    <property type="match status" value="1"/>
</dbReference>
<feature type="binding site" evidence="15">
    <location>
        <begin position="242"/>
        <end position="249"/>
    </location>
    <ligand>
        <name>ATP</name>
        <dbReference type="ChEBI" id="CHEBI:30616"/>
    </ligand>
</feature>
<comment type="similarity">
    <text evidence="2 15">In the C-terminal section; belongs to the peptidase M41 family.</text>
</comment>
<feature type="binding site" evidence="15">
    <location>
        <position position="470"/>
    </location>
    <ligand>
        <name>Zn(2+)</name>
        <dbReference type="ChEBI" id="CHEBI:29105"/>
        <note>catalytic</note>
    </ligand>
</feature>
<evidence type="ECO:0000256" key="7">
    <source>
        <dbReference type="ARBA" id="ARBA00022741"/>
    </source>
</evidence>
<evidence type="ECO:0000313" key="20">
    <source>
        <dbReference type="Proteomes" id="UP000250557"/>
    </source>
</evidence>
<comment type="cofactor">
    <cofactor evidence="15">
        <name>Zn(2+)</name>
        <dbReference type="ChEBI" id="CHEBI:29105"/>
    </cofactor>
    <text evidence="15">Binds 1 zinc ion per subunit.</text>
</comment>
<dbReference type="PANTHER" id="PTHR43655:SF2">
    <property type="entry name" value="AFG3 LIKE MATRIX AAA PEPTIDASE SUBUNIT 2, ISOFORM A"/>
    <property type="match status" value="1"/>
</dbReference>
<dbReference type="InterPro" id="IPR011546">
    <property type="entry name" value="Pept_M41_FtsH_extracell"/>
</dbReference>
<comment type="similarity">
    <text evidence="14 15">In the central section; belongs to the AAA ATPase family.</text>
</comment>
<keyword evidence="8 15" id="KW-0378">Hydrolase</keyword>
<dbReference type="InterPro" id="IPR041569">
    <property type="entry name" value="AAA_lid_3"/>
</dbReference>
<gene>
    <name evidence="18" type="primary">hflB</name>
    <name evidence="15 19" type="synonym">ftsH</name>
    <name evidence="18" type="ORF">DIU31_003180</name>
    <name evidence="19" type="ORF">J3L21_24570</name>
</gene>
<dbReference type="Pfam" id="PF17862">
    <property type="entry name" value="AAA_lid_3"/>
    <property type="match status" value="1"/>
</dbReference>
<dbReference type="SUPFAM" id="SSF140990">
    <property type="entry name" value="FtsH protease domain-like"/>
    <property type="match status" value="1"/>
</dbReference>
<accession>A0AAE6JBU7</accession>
<dbReference type="Pfam" id="PF00004">
    <property type="entry name" value="AAA"/>
    <property type="match status" value="1"/>
</dbReference>
<dbReference type="GO" id="GO:0005524">
    <property type="term" value="F:ATP binding"/>
    <property type="evidence" value="ECO:0007669"/>
    <property type="project" value="UniProtKB-UniRule"/>
</dbReference>
<feature type="binding site" evidence="15">
    <location>
        <position position="466"/>
    </location>
    <ligand>
        <name>Zn(2+)</name>
        <dbReference type="ChEBI" id="CHEBI:29105"/>
        <note>catalytic</note>
    </ligand>
</feature>
<comment type="subunit">
    <text evidence="15">Homohexamer.</text>
</comment>
<evidence type="ECO:0000313" key="21">
    <source>
        <dbReference type="Proteomes" id="UP000663940"/>
    </source>
</evidence>
<evidence type="ECO:0000256" key="9">
    <source>
        <dbReference type="ARBA" id="ARBA00022833"/>
    </source>
</evidence>
<keyword evidence="4 15" id="KW-0645">Protease</keyword>
<feature type="transmembrane region" description="Helical" evidence="15">
    <location>
        <begin position="20"/>
        <end position="40"/>
    </location>
</feature>
<evidence type="ECO:0000256" key="8">
    <source>
        <dbReference type="ARBA" id="ARBA00022801"/>
    </source>
</evidence>
<keyword evidence="13 15" id="KW-0472">Membrane</keyword>
<keyword evidence="7 15" id="KW-0547">Nucleotide-binding</keyword>
<dbReference type="InterPro" id="IPR003593">
    <property type="entry name" value="AAA+_ATPase"/>
</dbReference>
<organism evidence="18 20">
    <name type="scientific">Mucilaginibacter rubeus</name>
    <dbReference type="NCBI Taxonomy" id="2027860"/>
    <lineage>
        <taxon>Bacteria</taxon>
        <taxon>Pseudomonadati</taxon>
        <taxon>Bacteroidota</taxon>
        <taxon>Sphingobacteriia</taxon>
        <taxon>Sphingobacteriales</taxon>
        <taxon>Sphingobacteriaceae</taxon>
        <taxon>Mucilaginibacter</taxon>
    </lineage>
</organism>
<evidence type="ECO:0000256" key="6">
    <source>
        <dbReference type="ARBA" id="ARBA00022723"/>
    </source>
</evidence>
<dbReference type="Gene3D" id="3.40.50.300">
    <property type="entry name" value="P-loop containing nucleotide triphosphate hydrolases"/>
    <property type="match status" value="1"/>
</dbReference>
<dbReference type="PROSITE" id="PS00674">
    <property type="entry name" value="AAA"/>
    <property type="match status" value="1"/>
</dbReference>
<feature type="binding site" evidence="15">
    <location>
        <position position="541"/>
    </location>
    <ligand>
        <name>Zn(2+)</name>
        <dbReference type="ChEBI" id="CHEBI:29105"/>
        <note>catalytic</note>
    </ligand>
</feature>
<keyword evidence="12 15" id="KW-0482">Metalloprotease</keyword>
<dbReference type="GO" id="GO:0008270">
    <property type="term" value="F:zinc ion binding"/>
    <property type="evidence" value="ECO:0007669"/>
    <property type="project" value="UniProtKB-UniRule"/>
</dbReference>
<comment type="similarity">
    <text evidence="16">Belongs to the AAA ATPase family.</text>
</comment>
<evidence type="ECO:0000256" key="2">
    <source>
        <dbReference type="ARBA" id="ARBA00010044"/>
    </source>
</evidence>
<sequence>MKNDQPAKPKKSVERKIKPAFSWVWVYVIILLYVILSPVWSGSYNVKETTWQQFSTTILNRNAVERLEVVNKEKVNVYLKSAFAKDTAFKEVFTPAFGKGINAGPHYSFTIGSVEVFERNMEEAEKFFAANEKVPVSYIYQRNWLMNILGWLAPFILLMVIWNFMMRRSGGGMAGGSASSIFNFGRSTATLIEKESGTVTFADVAGLDEAKVEVLEIVDFLKKPDSFTKLGAKIPKGVILVGPPGTGKTLLAKAVAGEAQVPFFSISGAAFVEMFVGVGASRVRDLFQQAKEKAPCIIFIDEIDAIGQSRGRGAFSGGANDERESTLNQLLTEMDGFGTNTGVIVLAATNRADMLDPALVRPGRFDRHIYLELPNMNERAAIFKVHVQGLIMAEGIDLRALAGQTPGFSGADIANICNEAALIAARRKAAKIEKEDFMDAIDRIVAGLEKKSKIISPEEKKIIAFHEAGHAVISWLLRNVDPLVKVSIIPRGQSLGAAWYLPEEKQLRSETAFKEHLCATLGGRAAEEIIFGEISSGALDDLEKVTKEAYTMVVYYGFNNVLGNVSYYDSTGQRDLTIQKPFSEATGELIDQEIRKLVARAYEGAKTILEENKASLEKVAGLLLKKEVIYKDDLENILGKRGPGFPAIDLKVKALA</sequence>
<evidence type="ECO:0000259" key="17">
    <source>
        <dbReference type="SMART" id="SM00382"/>
    </source>
</evidence>
<evidence type="ECO:0000256" key="3">
    <source>
        <dbReference type="ARBA" id="ARBA00010550"/>
    </source>
</evidence>
<dbReference type="GO" id="GO:0005886">
    <property type="term" value="C:plasma membrane"/>
    <property type="evidence" value="ECO:0007669"/>
    <property type="project" value="UniProtKB-SubCell"/>
</dbReference>
<keyword evidence="6 15" id="KW-0479">Metal-binding</keyword>
<dbReference type="GO" id="GO:0004176">
    <property type="term" value="F:ATP-dependent peptidase activity"/>
    <property type="evidence" value="ECO:0007669"/>
    <property type="project" value="InterPro"/>
</dbReference>
<dbReference type="InterPro" id="IPR003959">
    <property type="entry name" value="ATPase_AAA_core"/>
</dbReference>
<evidence type="ECO:0000256" key="10">
    <source>
        <dbReference type="ARBA" id="ARBA00022840"/>
    </source>
</evidence>
<keyword evidence="11 15" id="KW-1133">Transmembrane helix</keyword>
<dbReference type="InterPro" id="IPR050928">
    <property type="entry name" value="ATP-dep_Zn_Metalloprotease"/>
</dbReference>
<dbReference type="FunFam" id="1.10.8.60:FF:000001">
    <property type="entry name" value="ATP-dependent zinc metalloprotease FtsH"/>
    <property type="match status" value="1"/>
</dbReference>
<evidence type="ECO:0000256" key="11">
    <source>
        <dbReference type="ARBA" id="ARBA00022989"/>
    </source>
</evidence>
<dbReference type="PANTHER" id="PTHR43655">
    <property type="entry name" value="ATP-DEPENDENT PROTEASE"/>
    <property type="match status" value="1"/>
</dbReference>
<evidence type="ECO:0000256" key="1">
    <source>
        <dbReference type="ARBA" id="ARBA00004141"/>
    </source>
</evidence>
<dbReference type="GO" id="GO:0006508">
    <property type="term" value="P:proteolysis"/>
    <property type="evidence" value="ECO:0007669"/>
    <property type="project" value="UniProtKB-KW"/>
</dbReference>
<evidence type="ECO:0000256" key="12">
    <source>
        <dbReference type="ARBA" id="ARBA00023049"/>
    </source>
</evidence>
<dbReference type="InterPro" id="IPR027417">
    <property type="entry name" value="P-loop_NTPase"/>
</dbReference>
<dbReference type="FunFam" id="1.20.58.760:FF:000003">
    <property type="entry name" value="AFG3-like AAA ATPase 2"/>
    <property type="match status" value="1"/>
</dbReference>
<evidence type="ECO:0000256" key="4">
    <source>
        <dbReference type="ARBA" id="ARBA00022670"/>
    </source>
</evidence>
<evidence type="ECO:0000256" key="14">
    <source>
        <dbReference type="ARBA" id="ARBA00061570"/>
    </source>
</evidence>
<dbReference type="GO" id="GO:0016887">
    <property type="term" value="F:ATP hydrolysis activity"/>
    <property type="evidence" value="ECO:0007669"/>
    <property type="project" value="UniProtKB-UniRule"/>
</dbReference>
<comment type="similarity">
    <text evidence="3">In the N-terminal section; belongs to the AAA ATPase family.</text>
</comment>
<protein>
    <recommendedName>
        <fullName evidence="15">ATP-dependent zinc metalloprotease FtsH</fullName>
        <ecNumber evidence="15">3.4.24.-</ecNumber>
    </recommendedName>
</protein>
<keyword evidence="15" id="KW-1003">Cell membrane</keyword>
<proteinExistence type="inferred from homology"/>
<dbReference type="InterPro" id="IPR005936">
    <property type="entry name" value="FtsH"/>
</dbReference>
<dbReference type="AlphaFoldDB" id="A0AAE6JBU7"/>
<feature type="transmembrane region" description="Helical" evidence="15">
    <location>
        <begin position="144"/>
        <end position="164"/>
    </location>
</feature>
<dbReference type="Proteomes" id="UP000663940">
    <property type="component" value="Chromosome"/>
</dbReference>
<dbReference type="NCBIfam" id="TIGR01241">
    <property type="entry name" value="FtsH_fam"/>
    <property type="match status" value="1"/>
</dbReference>
<evidence type="ECO:0000313" key="18">
    <source>
        <dbReference type="EMBL" id="QEM02566.1"/>
    </source>
</evidence>
<dbReference type="Pfam" id="PF06480">
    <property type="entry name" value="FtsH_ext"/>
    <property type="match status" value="1"/>
</dbReference>
<dbReference type="EMBL" id="CP043451">
    <property type="protein sequence ID" value="QEM02566.1"/>
    <property type="molecule type" value="Genomic_DNA"/>
</dbReference>
<dbReference type="FunFam" id="3.40.50.300:FF:000001">
    <property type="entry name" value="ATP-dependent zinc metalloprotease FtsH"/>
    <property type="match status" value="1"/>
</dbReference>
<reference evidence="19 21" key="2">
    <citation type="submission" date="2021-03" db="EMBL/GenBank/DDBJ databases">
        <title>Mucilaginibacter strains isolated from gold and copper mining confer multi heavy-metal resistance.</title>
        <authorList>
            <person name="Li Y."/>
        </authorList>
    </citation>
    <scope>NUCLEOTIDE SEQUENCE [LARGE SCALE GENOMIC DNA]</scope>
    <source>
        <strain evidence="19 21">P2-4</strain>
    </source>
</reference>
<evidence type="ECO:0000256" key="16">
    <source>
        <dbReference type="RuleBase" id="RU003651"/>
    </source>
</evidence>
<dbReference type="Proteomes" id="UP000250557">
    <property type="component" value="Chromosome"/>
</dbReference>
<dbReference type="GO" id="GO:0004222">
    <property type="term" value="F:metalloendopeptidase activity"/>
    <property type="evidence" value="ECO:0007669"/>
    <property type="project" value="InterPro"/>
</dbReference>
<feature type="domain" description="AAA+ ATPase" evidence="17">
    <location>
        <begin position="234"/>
        <end position="375"/>
    </location>
</feature>
<dbReference type="Pfam" id="PF01434">
    <property type="entry name" value="Peptidase_M41"/>
    <property type="match status" value="1"/>
</dbReference>
<dbReference type="InterPro" id="IPR037219">
    <property type="entry name" value="Peptidase_M41-like"/>
</dbReference>
<keyword evidence="9 15" id="KW-0862">Zinc</keyword>
<evidence type="ECO:0000256" key="5">
    <source>
        <dbReference type="ARBA" id="ARBA00022692"/>
    </source>
</evidence>
<keyword evidence="5 15" id="KW-0812">Transmembrane</keyword>
<reference evidence="18 20" key="1">
    <citation type="submission" date="2019-08" db="EMBL/GenBank/DDBJ databases">
        <title>Comparative genome analysis confer to the adaptation heavy metal polluted environment.</title>
        <authorList>
            <person name="Li Y."/>
        </authorList>
    </citation>
    <scope>NUCLEOTIDE SEQUENCE [LARGE SCALE GENOMIC DNA]</scope>
    <source>
        <strain evidence="18 20">P2</strain>
    </source>
</reference>
<dbReference type="EMBL" id="CP071880">
    <property type="protein sequence ID" value="QTE48692.1"/>
    <property type="molecule type" value="Genomic_DNA"/>
</dbReference>
<keyword evidence="21" id="KW-1185">Reference proteome</keyword>
<comment type="subcellular location">
    <subcellularLocation>
        <location evidence="15">Cell membrane</location>
        <topology evidence="15">Multi-pass membrane protein</topology>
        <orientation evidence="15">Cytoplasmic side</orientation>
    </subcellularLocation>
    <subcellularLocation>
        <location evidence="1">Membrane</location>
        <topology evidence="1">Multi-pass membrane protein</topology>
    </subcellularLocation>
</comment>
<name>A0AAE6JBU7_9SPHI</name>
<evidence type="ECO:0000256" key="13">
    <source>
        <dbReference type="ARBA" id="ARBA00023136"/>
    </source>
</evidence>
<evidence type="ECO:0000313" key="19">
    <source>
        <dbReference type="EMBL" id="QTE48692.1"/>
    </source>
</evidence>
<keyword evidence="10 15" id="KW-0067">ATP-binding</keyword>
<dbReference type="SMART" id="SM00382">
    <property type="entry name" value="AAA"/>
    <property type="match status" value="1"/>
</dbReference>
<dbReference type="InterPro" id="IPR003960">
    <property type="entry name" value="ATPase_AAA_CS"/>
</dbReference>
<dbReference type="RefSeq" id="WP_112654482.1">
    <property type="nucleotide sequence ID" value="NZ_CP043451.1"/>
</dbReference>